<dbReference type="Proteomes" id="UP000000305">
    <property type="component" value="Unassembled WGS sequence"/>
</dbReference>
<evidence type="ECO:0008006" key="5">
    <source>
        <dbReference type="Google" id="ProtNLM"/>
    </source>
</evidence>
<accession>E9HHC2</accession>
<dbReference type="PANTHER" id="PTHR33223:SF6">
    <property type="entry name" value="CCHC-TYPE DOMAIN-CONTAINING PROTEIN"/>
    <property type="match status" value="1"/>
</dbReference>
<dbReference type="EMBL" id="GL732647">
    <property type="protein sequence ID" value="EFX68836.1"/>
    <property type="molecule type" value="Genomic_DNA"/>
</dbReference>
<proteinExistence type="predicted"/>
<organism evidence="3 4">
    <name type="scientific">Daphnia pulex</name>
    <name type="common">Water flea</name>
    <dbReference type="NCBI Taxonomy" id="6669"/>
    <lineage>
        <taxon>Eukaryota</taxon>
        <taxon>Metazoa</taxon>
        <taxon>Ecdysozoa</taxon>
        <taxon>Arthropoda</taxon>
        <taxon>Crustacea</taxon>
        <taxon>Branchiopoda</taxon>
        <taxon>Diplostraca</taxon>
        <taxon>Cladocera</taxon>
        <taxon>Anomopoda</taxon>
        <taxon>Daphniidae</taxon>
        <taxon>Daphnia</taxon>
    </lineage>
</organism>
<dbReference type="AlphaFoldDB" id="E9HHC2"/>
<feature type="compositionally biased region" description="Polar residues" evidence="2">
    <location>
        <begin position="79"/>
        <end position="91"/>
    </location>
</feature>
<dbReference type="Gene3D" id="2.40.70.10">
    <property type="entry name" value="Acid Proteases"/>
    <property type="match status" value="1"/>
</dbReference>
<dbReference type="GO" id="GO:0006508">
    <property type="term" value="P:proteolysis"/>
    <property type="evidence" value="ECO:0007669"/>
    <property type="project" value="InterPro"/>
</dbReference>
<dbReference type="OrthoDB" id="425619at2759"/>
<dbReference type="InterPro" id="IPR001969">
    <property type="entry name" value="Aspartic_peptidase_AS"/>
</dbReference>
<dbReference type="GO" id="GO:0004190">
    <property type="term" value="F:aspartic-type endopeptidase activity"/>
    <property type="evidence" value="ECO:0007669"/>
    <property type="project" value="InterPro"/>
</dbReference>
<evidence type="ECO:0000313" key="4">
    <source>
        <dbReference type="Proteomes" id="UP000000305"/>
    </source>
</evidence>
<feature type="region of interest" description="Disordered" evidence="2">
    <location>
        <begin position="1"/>
        <end position="33"/>
    </location>
</feature>
<feature type="compositionally biased region" description="Pro residues" evidence="2">
    <location>
        <begin position="95"/>
        <end position="106"/>
    </location>
</feature>
<dbReference type="SUPFAM" id="SSF50630">
    <property type="entry name" value="Acid proteases"/>
    <property type="match status" value="1"/>
</dbReference>
<name>E9HHC2_DAPPU</name>
<evidence type="ECO:0000313" key="3">
    <source>
        <dbReference type="EMBL" id="EFX68836.1"/>
    </source>
</evidence>
<feature type="compositionally biased region" description="Polar residues" evidence="2">
    <location>
        <begin position="153"/>
        <end position="171"/>
    </location>
</feature>
<keyword evidence="4" id="KW-1185">Reference proteome</keyword>
<keyword evidence="1" id="KW-0175">Coiled coil</keyword>
<feature type="region of interest" description="Disordered" evidence="2">
    <location>
        <begin position="60"/>
        <end position="187"/>
    </location>
</feature>
<dbReference type="InParanoid" id="E9HHC2"/>
<evidence type="ECO:0000256" key="2">
    <source>
        <dbReference type="SAM" id="MobiDB-lite"/>
    </source>
</evidence>
<reference evidence="3 4" key="1">
    <citation type="journal article" date="2011" name="Science">
        <title>The ecoresponsive genome of Daphnia pulex.</title>
        <authorList>
            <person name="Colbourne J.K."/>
            <person name="Pfrender M.E."/>
            <person name="Gilbert D."/>
            <person name="Thomas W.K."/>
            <person name="Tucker A."/>
            <person name="Oakley T.H."/>
            <person name="Tokishita S."/>
            <person name="Aerts A."/>
            <person name="Arnold G.J."/>
            <person name="Basu M.K."/>
            <person name="Bauer D.J."/>
            <person name="Caceres C.E."/>
            <person name="Carmel L."/>
            <person name="Casola C."/>
            <person name="Choi J.H."/>
            <person name="Detter J.C."/>
            <person name="Dong Q."/>
            <person name="Dusheyko S."/>
            <person name="Eads B.D."/>
            <person name="Frohlich T."/>
            <person name="Geiler-Samerotte K.A."/>
            <person name="Gerlach D."/>
            <person name="Hatcher P."/>
            <person name="Jogdeo S."/>
            <person name="Krijgsveld J."/>
            <person name="Kriventseva E.V."/>
            <person name="Kultz D."/>
            <person name="Laforsch C."/>
            <person name="Lindquist E."/>
            <person name="Lopez J."/>
            <person name="Manak J.R."/>
            <person name="Muller J."/>
            <person name="Pangilinan J."/>
            <person name="Patwardhan R.P."/>
            <person name="Pitluck S."/>
            <person name="Pritham E.J."/>
            <person name="Rechtsteiner A."/>
            <person name="Rho M."/>
            <person name="Rogozin I.B."/>
            <person name="Sakarya O."/>
            <person name="Salamov A."/>
            <person name="Schaack S."/>
            <person name="Shapiro H."/>
            <person name="Shiga Y."/>
            <person name="Skalitzky C."/>
            <person name="Smith Z."/>
            <person name="Souvorov A."/>
            <person name="Sung W."/>
            <person name="Tang Z."/>
            <person name="Tsuchiya D."/>
            <person name="Tu H."/>
            <person name="Vos H."/>
            <person name="Wang M."/>
            <person name="Wolf Y.I."/>
            <person name="Yamagata H."/>
            <person name="Yamada T."/>
            <person name="Ye Y."/>
            <person name="Shaw J.R."/>
            <person name="Andrews J."/>
            <person name="Crease T.J."/>
            <person name="Tang H."/>
            <person name="Lucas S.M."/>
            <person name="Robertson H.M."/>
            <person name="Bork P."/>
            <person name="Koonin E.V."/>
            <person name="Zdobnov E.M."/>
            <person name="Grigoriev I.V."/>
            <person name="Lynch M."/>
            <person name="Boore J.L."/>
        </authorList>
    </citation>
    <scope>NUCLEOTIDE SEQUENCE [LARGE SCALE GENOMIC DNA]</scope>
</reference>
<sequence length="939" mass="105275">MELQTHDSPLNSPAYELPAKIIPTREEQRPPPYVEQTTPFLNSISEFQHPSRPNVIISPVINPFPSEETPSHSPPLQEPLTSTPDSNTLVIQTPAQPPLVTPPTSPPGTQTITEPTPTGNLPLLQESSTVRTNRKVSFSPTMPQEQDSKQDLFDQTSTTPQPNQPASTNLTGDPLAHPSLMSSQAPHSSFFLTPEEKVRKLKQSQAMQALIAVSIFCDRDTSGRFDDWVAHLESALNLEEFEESRKLQLMRTKLYGEAAEEFDTFKLDNPIRARNYSDVKSRLHKLFHSMETRSQRSVEFHNMSREPEENMRRYANRMRKAFHLAYPISGLQPDLQARLKHKDFPSLEKLIDKAELIALAIEEAQTRNRIHAVYAARETTANSELARVVEALDRLNEKVEKKAATHQEEVERNLELMRKQLAQKQVQFHILNQSFVTQPGAFKRAAVFCDFHNTLGTHTEANCWVKQQMVNDRCRTCNKLGHRPHFCPTIRNPRPPHPSGQPVPGDCVVEALVDSGASKSLISDKILAQLKNSGIPYSFSRDVSINLFDINDRRLSCIGTIKTNIRVENENPPEFLSQEFVVAQGIMEDCILGLDALYEHKFVIDGFEKRVYRVREPDQFNNRLEPFIMTGGKLTIPPFSACVMESGGDGAQLPPDTSFIFKGSSGLPMGLRIDPFISQGKEFAFRLVLVNESNKTIKLASTTSLGRISFLKNETAKIASLSTKITTPHNFEECLKDVPEEHREKLGTVLTDHNHSFAFQTSELGRTDLVKHVINTQGQGPIRQRAYRFSPYQKEGWPSSLAEKTTVVPNPSGGPTLASKATETQPCQLRVVEQGNGVRFSEANSTSFRVRDPHKQLDFLYLPTNVTVCSLPSNLSNYHAVLGMDKVAIAVEVIADDSKKGPIIKNAQAIDAFGKTIQITSHLTRAEIEYASHTQYSRD</sequence>
<dbReference type="InterPro" id="IPR021109">
    <property type="entry name" value="Peptidase_aspartic_dom_sf"/>
</dbReference>
<evidence type="ECO:0000256" key="1">
    <source>
        <dbReference type="SAM" id="Coils"/>
    </source>
</evidence>
<dbReference type="PhylomeDB" id="E9HHC2"/>
<dbReference type="PROSITE" id="PS00141">
    <property type="entry name" value="ASP_PROTEASE"/>
    <property type="match status" value="1"/>
</dbReference>
<gene>
    <name evidence="3" type="ORF">DAPPUDRAFT_114195</name>
</gene>
<feature type="compositionally biased region" description="Polar residues" evidence="2">
    <location>
        <begin position="1"/>
        <end position="11"/>
    </location>
</feature>
<dbReference type="HOGENOM" id="CLU_312443_0_0_1"/>
<dbReference type="CDD" id="cd00303">
    <property type="entry name" value="retropepsin_like"/>
    <property type="match status" value="1"/>
</dbReference>
<feature type="coiled-coil region" evidence="1">
    <location>
        <begin position="347"/>
        <end position="427"/>
    </location>
</feature>
<protein>
    <recommendedName>
        <fullName evidence="5">Peptidase A2 domain-containing protein</fullName>
    </recommendedName>
</protein>
<dbReference type="PANTHER" id="PTHR33223">
    <property type="entry name" value="CCHC-TYPE DOMAIN-CONTAINING PROTEIN"/>
    <property type="match status" value="1"/>
</dbReference>
<dbReference type="KEGG" id="dpx:DAPPUDRAFT_114195"/>
<feature type="compositionally biased region" description="Polar residues" evidence="2">
    <location>
        <begin position="110"/>
        <end position="145"/>
    </location>
</feature>